<evidence type="ECO:0000256" key="4">
    <source>
        <dbReference type="SAM" id="MobiDB-lite"/>
    </source>
</evidence>
<name>A0A4P2Q7L0_SORCE</name>
<dbReference type="Pfam" id="PF13181">
    <property type="entry name" value="TPR_8"/>
    <property type="match status" value="1"/>
</dbReference>
<dbReference type="Pfam" id="PF14559">
    <property type="entry name" value="TPR_19"/>
    <property type="match status" value="1"/>
</dbReference>
<feature type="repeat" description="TPR" evidence="3">
    <location>
        <begin position="850"/>
        <end position="883"/>
    </location>
</feature>
<feature type="compositionally biased region" description="Acidic residues" evidence="4">
    <location>
        <begin position="556"/>
        <end position="566"/>
    </location>
</feature>
<feature type="region of interest" description="Disordered" evidence="4">
    <location>
        <begin position="337"/>
        <end position="375"/>
    </location>
</feature>
<keyword evidence="2 3" id="KW-0802">TPR repeat</keyword>
<gene>
    <name evidence="5" type="ORF">SOCEGT47_058150</name>
</gene>
<dbReference type="InterPro" id="IPR011990">
    <property type="entry name" value="TPR-like_helical_dom_sf"/>
</dbReference>
<dbReference type="PANTHER" id="PTHR45586">
    <property type="entry name" value="TPR REPEAT-CONTAINING PROTEIN PA4667"/>
    <property type="match status" value="1"/>
</dbReference>
<evidence type="ECO:0008006" key="7">
    <source>
        <dbReference type="Google" id="ProtNLM"/>
    </source>
</evidence>
<dbReference type="PROSITE" id="PS50005">
    <property type="entry name" value="TPR"/>
    <property type="match status" value="2"/>
</dbReference>
<feature type="compositionally biased region" description="Pro residues" evidence="4">
    <location>
        <begin position="605"/>
        <end position="619"/>
    </location>
</feature>
<sequence length="930" mass="102305">MLSSQEIPIAVAVDRDKVLQTAQKLVERKRFDRAIAEYQKLVAEDPRDVRTLLKIGDLYLRMEEYVDAITTYERVGQFYSLQGFALKAIAVYKQIREIIHKHVPQYEDRFGHIVPRLAEIYTQLGLTSDALAAYDEVATRLLRAGRDRDAIDIFRKVVDLDPNNPLPYLRLAETLIRVRDYDLAIQRFGTAAEILLKLGRRDDALKVVERLLQHRPDARFARMAAEIYLDRGEPSDGMSALTKLQIAFKENPRDLETLALLARAFDLLGQPAKAIEVQKESARIAKEAGRLDQFTALVTALLARAPNDEGVRQLASQLAPAGRDTRASIDVEIVEDEEEEADDIEELEVEDAEPSSAVPFPLRASQPSTAPVASPRQLAAHAESLRRDRQYDKAVALLKGGIARLPAARELREKLCDILIEAGDQDGAIEQMLEFARQLTSEGAVDDAARLLDEVLLLEPGHAQATEMLHQLGYAVPQEEELDEVQVGSEAPPAAGENEAYASEVPSQELYDPSAPLPAYTLDEDGVVEALPRRPPLVTHLDDPFANEPPLPSFPIDDDDIVDNDVLDDDLVDNDVLEDDDDEETASVHPGRSPGHPLAIAASQAPPPPSIPPAPPVLAGPPSTLYTPASVRPTASRSVPPGSGRRADALDEDALEEVEFFAQHGMFDEARNILEEQLARLPNHPLLMERLRDVVELASQARVAADNQSGTRAVPRGSERPDEDRAFDIAESLKLIDELEVAPGSVTGVQDDPRQVSVDSVFEQFKAGVAAQVSEADAATHYDLGVAYKEMGLYKESIAEFELAARDPGRECVCLSMIGVTHLQMGNVDAGIEALIRGLHASHKTIEQELALNYEIANAYEMRGASEQALYYFQRVARMSPSYSDPRGSIAERLRRIDAPKPAARAVGAEMIADEFDAAFDDMLPSGKLP</sequence>
<feature type="region of interest" description="Disordered" evidence="4">
    <location>
        <begin position="580"/>
        <end position="648"/>
    </location>
</feature>
<evidence type="ECO:0000256" key="2">
    <source>
        <dbReference type="ARBA" id="ARBA00022803"/>
    </source>
</evidence>
<dbReference type="PANTHER" id="PTHR45586:SF1">
    <property type="entry name" value="LIPOPOLYSACCHARIDE ASSEMBLY PROTEIN B"/>
    <property type="match status" value="1"/>
</dbReference>
<feature type="region of interest" description="Disordered" evidence="4">
    <location>
        <begin position="487"/>
        <end position="518"/>
    </location>
</feature>
<evidence type="ECO:0000256" key="1">
    <source>
        <dbReference type="ARBA" id="ARBA00022737"/>
    </source>
</evidence>
<dbReference type="RefSeq" id="WP_242515329.1">
    <property type="nucleotide sequence ID" value="NZ_CP012670.1"/>
</dbReference>
<dbReference type="Pfam" id="PF13432">
    <property type="entry name" value="TPR_16"/>
    <property type="match status" value="2"/>
</dbReference>
<dbReference type="InterPro" id="IPR051012">
    <property type="entry name" value="CellSynth/LPSAsmb/PSIAsmb"/>
</dbReference>
<keyword evidence="1" id="KW-0677">Repeat</keyword>
<feature type="repeat" description="TPR" evidence="3">
    <location>
        <begin position="131"/>
        <end position="164"/>
    </location>
</feature>
<reference evidence="5 6" key="1">
    <citation type="submission" date="2015-09" db="EMBL/GenBank/DDBJ databases">
        <title>Sorangium comparison.</title>
        <authorList>
            <person name="Zaburannyi N."/>
            <person name="Bunk B."/>
            <person name="Overmann J."/>
            <person name="Mueller R."/>
        </authorList>
    </citation>
    <scope>NUCLEOTIDE SEQUENCE [LARGE SCALE GENOMIC DNA]</scope>
    <source>
        <strain evidence="5 6">So ceGT47</strain>
    </source>
</reference>
<dbReference type="AlphaFoldDB" id="A0A4P2Q7L0"/>
<dbReference type="SUPFAM" id="SSF48452">
    <property type="entry name" value="TPR-like"/>
    <property type="match status" value="4"/>
</dbReference>
<protein>
    <recommendedName>
        <fullName evidence="7">Tetratricopeptide repeat protein</fullName>
    </recommendedName>
</protein>
<proteinExistence type="predicted"/>
<dbReference type="Gene3D" id="1.25.40.10">
    <property type="entry name" value="Tetratricopeptide repeat domain"/>
    <property type="match status" value="3"/>
</dbReference>
<feature type="region of interest" description="Disordered" evidence="4">
    <location>
        <begin position="539"/>
        <end position="566"/>
    </location>
</feature>
<feature type="compositionally biased region" description="Acidic residues" evidence="4">
    <location>
        <begin position="337"/>
        <end position="353"/>
    </location>
</feature>
<accession>A0A4P2Q7L0</accession>
<dbReference type="SMART" id="SM00028">
    <property type="entry name" value="TPR"/>
    <property type="match status" value="9"/>
</dbReference>
<dbReference type="EMBL" id="CP012670">
    <property type="protein sequence ID" value="AUX25271.1"/>
    <property type="molecule type" value="Genomic_DNA"/>
</dbReference>
<evidence type="ECO:0000313" key="5">
    <source>
        <dbReference type="EMBL" id="AUX25271.1"/>
    </source>
</evidence>
<evidence type="ECO:0000256" key="3">
    <source>
        <dbReference type="PROSITE-ProRule" id="PRU00339"/>
    </source>
</evidence>
<dbReference type="InterPro" id="IPR019734">
    <property type="entry name" value="TPR_rpt"/>
</dbReference>
<evidence type="ECO:0000313" key="6">
    <source>
        <dbReference type="Proteomes" id="UP000295781"/>
    </source>
</evidence>
<organism evidence="5 6">
    <name type="scientific">Sorangium cellulosum</name>
    <name type="common">Polyangium cellulosum</name>
    <dbReference type="NCBI Taxonomy" id="56"/>
    <lineage>
        <taxon>Bacteria</taxon>
        <taxon>Pseudomonadati</taxon>
        <taxon>Myxococcota</taxon>
        <taxon>Polyangia</taxon>
        <taxon>Polyangiales</taxon>
        <taxon>Polyangiaceae</taxon>
        <taxon>Sorangium</taxon>
    </lineage>
</organism>
<dbReference type="Proteomes" id="UP000295781">
    <property type="component" value="Chromosome"/>
</dbReference>